<name>A0A8H6JYA1_9PEZI</name>
<protein>
    <submittedName>
        <fullName evidence="1">Uncharacterized protein</fullName>
    </submittedName>
</protein>
<accession>A0A8H6JYA1</accession>
<evidence type="ECO:0000313" key="2">
    <source>
        <dbReference type="Proteomes" id="UP000652219"/>
    </source>
</evidence>
<proteinExistence type="predicted"/>
<keyword evidence="2" id="KW-1185">Reference proteome</keyword>
<dbReference type="Proteomes" id="UP000652219">
    <property type="component" value="Unassembled WGS sequence"/>
</dbReference>
<organism evidence="1 2">
    <name type="scientific">Colletotrichum sojae</name>
    <dbReference type="NCBI Taxonomy" id="2175907"/>
    <lineage>
        <taxon>Eukaryota</taxon>
        <taxon>Fungi</taxon>
        <taxon>Dikarya</taxon>
        <taxon>Ascomycota</taxon>
        <taxon>Pezizomycotina</taxon>
        <taxon>Sordariomycetes</taxon>
        <taxon>Hypocreomycetidae</taxon>
        <taxon>Glomerellales</taxon>
        <taxon>Glomerellaceae</taxon>
        <taxon>Colletotrichum</taxon>
        <taxon>Colletotrichum orchidearum species complex</taxon>
    </lineage>
</organism>
<dbReference type="AlphaFoldDB" id="A0A8H6JYA1"/>
<reference evidence="1 2" key="1">
    <citation type="journal article" date="2020" name="Phytopathology">
        <title>Genome Sequence Resources of Colletotrichum truncatum, C. plurivorum, C. musicola, and C. sojae: Four Species Pathogenic to Soybean (Glycine max).</title>
        <authorList>
            <person name="Rogerio F."/>
            <person name="Boufleur T.R."/>
            <person name="Ciampi-Guillardi M."/>
            <person name="Sukno S.A."/>
            <person name="Thon M.R."/>
            <person name="Massola Junior N.S."/>
            <person name="Baroncelli R."/>
        </authorList>
    </citation>
    <scope>NUCLEOTIDE SEQUENCE [LARGE SCALE GENOMIC DNA]</scope>
    <source>
        <strain evidence="1 2">LFN0009</strain>
    </source>
</reference>
<comment type="caution">
    <text evidence="1">The sequence shown here is derived from an EMBL/GenBank/DDBJ whole genome shotgun (WGS) entry which is preliminary data.</text>
</comment>
<gene>
    <name evidence="1" type="ORF">CSOJ01_00481</name>
</gene>
<sequence>MWKVDVSLPDQRNARAAASCCESSIIQHEKGSSQKPKDHGFMQGASSCVVRQSEDRPTPGRPLPQRANAIALARLRSKRLTRAYALVDVHMQVFCRALQLHTLFQPCREPALDMTCSMAAESNAESAFRSFLFMPPSINHPSASKRACVLVELAGMYHDANRQLRCDGNVSV</sequence>
<evidence type="ECO:0000313" key="1">
    <source>
        <dbReference type="EMBL" id="KAF6821046.1"/>
    </source>
</evidence>
<dbReference type="EMBL" id="WIGN01000003">
    <property type="protein sequence ID" value="KAF6821046.1"/>
    <property type="molecule type" value="Genomic_DNA"/>
</dbReference>